<dbReference type="AlphaFoldDB" id="A0A0A9CVU0"/>
<protein>
    <submittedName>
        <fullName evidence="1">Uncharacterized protein</fullName>
    </submittedName>
</protein>
<name>A0A0A9CVU0_ARUDO</name>
<reference evidence="1" key="1">
    <citation type="submission" date="2014-09" db="EMBL/GenBank/DDBJ databases">
        <authorList>
            <person name="Magalhaes I.L.F."/>
            <person name="Oliveira U."/>
            <person name="Santos F.R."/>
            <person name="Vidigal T.H.D.A."/>
            <person name="Brescovit A.D."/>
            <person name="Santos A.J."/>
        </authorList>
    </citation>
    <scope>NUCLEOTIDE SEQUENCE</scope>
    <source>
        <tissue evidence="1">Shoot tissue taken approximately 20 cm above the soil surface</tissue>
    </source>
</reference>
<organism evidence="1">
    <name type="scientific">Arundo donax</name>
    <name type="common">Giant reed</name>
    <name type="synonym">Donax arundinaceus</name>
    <dbReference type="NCBI Taxonomy" id="35708"/>
    <lineage>
        <taxon>Eukaryota</taxon>
        <taxon>Viridiplantae</taxon>
        <taxon>Streptophyta</taxon>
        <taxon>Embryophyta</taxon>
        <taxon>Tracheophyta</taxon>
        <taxon>Spermatophyta</taxon>
        <taxon>Magnoliopsida</taxon>
        <taxon>Liliopsida</taxon>
        <taxon>Poales</taxon>
        <taxon>Poaceae</taxon>
        <taxon>PACMAD clade</taxon>
        <taxon>Arundinoideae</taxon>
        <taxon>Arundineae</taxon>
        <taxon>Arundo</taxon>
    </lineage>
</organism>
<proteinExistence type="predicted"/>
<evidence type="ECO:0000313" key="1">
    <source>
        <dbReference type="EMBL" id="JAD78548.1"/>
    </source>
</evidence>
<sequence>MCPGHQRPHQGSERRAVVTKLMKTSFLCTYSSACLPPRPWADQGSDLAPTCSPCLSPHSLTATPLILFPLSDSSSNGNLAYEVFRLHSYLTLKIQPRILSPASARPILASKKDWSSLQACNQISPLSSSPLPEELLPPLWYSQKQKWKLWSNSEPPRITANSHRDRNHHAVMGHRFL</sequence>
<dbReference type="EMBL" id="GBRH01219347">
    <property type="protein sequence ID" value="JAD78548.1"/>
    <property type="molecule type" value="Transcribed_RNA"/>
</dbReference>
<reference evidence="1" key="2">
    <citation type="journal article" date="2015" name="Data Brief">
        <title>Shoot transcriptome of the giant reed, Arundo donax.</title>
        <authorList>
            <person name="Barrero R.A."/>
            <person name="Guerrero F.D."/>
            <person name="Moolhuijzen P."/>
            <person name="Goolsby J.A."/>
            <person name="Tidwell J."/>
            <person name="Bellgard S.E."/>
            <person name="Bellgard M.I."/>
        </authorList>
    </citation>
    <scope>NUCLEOTIDE SEQUENCE</scope>
    <source>
        <tissue evidence="1">Shoot tissue taken approximately 20 cm above the soil surface</tissue>
    </source>
</reference>
<accession>A0A0A9CVU0</accession>